<reference evidence="6 7" key="1">
    <citation type="submission" date="2022-01" db="EMBL/GenBank/DDBJ databases">
        <title>Flavihumibacter sp. nov., isolated from sediment of a river.</title>
        <authorList>
            <person name="Liu H."/>
        </authorList>
    </citation>
    <scope>NUCLEOTIDE SEQUENCE [LARGE SCALE GENOMIC DNA]</scope>
    <source>
        <strain evidence="6 7">RY-1</strain>
    </source>
</reference>
<dbReference type="Pfam" id="PF13354">
    <property type="entry name" value="Beta-lactamase2"/>
    <property type="match status" value="1"/>
</dbReference>
<dbReference type="Proteomes" id="UP001200145">
    <property type="component" value="Unassembled WGS sequence"/>
</dbReference>
<evidence type="ECO:0000256" key="1">
    <source>
        <dbReference type="ARBA" id="ARBA00001526"/>
    </source>
</evidence>
<feature type="signal peptide" evidence="4">
    <location>
        <begin position="1"/>
        <end position="22"/>
    </location>
</feature>
<dbReference type="EC" id="3.5.2.6" evidence="3"/>
<gene>
    <name evidence="6" type="ORF">L0U88_12445</name>
</gene>
<dbReference type="InterPro" id="IPR012338">
    <property type="entry name" value="Beta-lactam/transpept-like"/>
</dbReference>
<evidence type="ECO:0000256" key="3">
    <source>
        <dbReference type="ARBA" id="ARBA00012865"/>
    </source>
</evidence>
<organism evidence="6 7">
    <name type="scientific">Flavihumibacter fluminis</name>
    <dbReference type="NCBI Taxonomy" id="2909236"/>
    <lineage>
        <taxon>Bacteria</taxon>
        <taxon>Pseudomonadati</taxon>
        <taxon>Bacteroidota</taxon>
        <taxon>Chitinophagia</taxon>
        <taxon>Chitinophagales</taxon>
        <taxon>Chitinophagaceae</taxon>
        <taxon>Flavihumibacter</taxon>
    </lineage>
</organism>
<sequence>MFNRFCYALLIICISISSVAQKTDRKLEDKLRQLTADFKGDVGIYIKQLTTGKTVAIQADSIFPTASMVKIPILIGIMDKLNKKELSYHQPLIYKDSLLYEGEDILGSFKDGETIQLAKIMMLMMTTSDNTASLWLQSLAGTGSRINELMAQLGLEHTRVNSRTPGRKDNQQIYGWGQTTPREMVTLMEMIYRGQVIDKAASDQMLRIMGRNFWDEEAISVHPPTVFIASKNGAVNASRSETLLVMAPKGPYIFSIITKNQQDQSWEPENEGWVLARKVAALLWEKYGK</sequence>
<feature type="domain" description="Beta-lactamase class A catalytic" evidence="5">
    <location>
        <begin position="43"/>
        <end position="258"/>
    </location>
</feature>
<protein>
    <recommendedName>
        <fullName evidence="3">beta-lactamase</fullName>
        <ecNumber evidence="3">3.5.2.6</ecNumber>
    </recommendedName>
</protein>
<dbReference type="GO" id="GO:0016787">
    <property type="term" value="F:hydrolase activity"/>
    <property type="evidence" value="ECO:0007669"/>
    <property type="project" value="UniProtKB-KW"/>
</dbReference>
<keyword evidence="6" id="KW-0378">Hydrolase</keyword>
<dbReference type="PANTHER" id="PTHR35333">
    <property type="entry name" value="BETA-LACTAMASE"/>
    <property type="match status" value="1"/>
</dbReference>
<accession>A0ABS9BI85</accession>
<evidence type="ECO:0000313" key="6">
    <source>
        <dbReference type="EMBL" id="MCF1715437.1"/>
    </source>
</evidence>
<dbReference type="RefSeq" id="WP_234866390.1">
    <property type="nucleotide sequence ID" value="NZ_JAKEVY010000003.1"/>
</dbReference>
<dbReference type="PANTHER" id="PTHR35333:SF3">
    <property type="entry name" value="BETA-LACTAMASE-TYPE TRANSPEPTIDASE FOLD CONTAINING PROTEIN"/>
    <property type="match status" value="1"/>
</dbReference>
<comment type="catalytic activity">
    <reaction evidence="1">
        <text>a beta-lactam + H2O = a substituted beta-amino acid</text>
        <dbReference type="Rhea" id="RHEA:20401"/>
        <dbReference type="ChEBI" id="CHEBI:15377"/>
        <dbReference type="ChEBI" id="CHEBI:35627"/>
        <dbReference type="ChEBI" id="CHEBI:140347"/>
        <dbReference type="EC" id="3.5.2.6"/>
    </reaction>
</comment>
<evidence type="ECO:0000256" key="2">
    <source>
        <dbReference type="ARBA" id="ARBA00009009"/>
    </source>
</evidence>
<feature type="chain" id="PRO_5047449662" description="beta-lactamase" evidence="4">
    <location>
        <begin position="23"/>
        <end position="289"/>
    </location>
</feature>
<evidence type="ECO:0000313" key="7">
    <source>
        <dbReference type="Proteomes" id="UP001200145"/>
    </source>
</evidence>
<keyword evidence="4" id="KW-0732">Signal</keyword>
<comment type="caution">
    <text evidence="6">The sequence shown here is derived from an EMBL/GenBank/DDBJ whole genome shotgun (WGS) entry which is preliminary data.</text>
</comment>
<dbReference type="EMBL" id="JAKEVY010000003">
    <property type="protein sequence ID" value="MCF1715437.1"/>
    <property type="molecule type" value="Genomic_DNA"/>
</dbReference>
<proteinExistence type="inferred from homology"/>
<keyword evidence="7" id="KW-1185">Reference proteome</keyword>
<dbReference type="InterPro" id="IPR000871">
    <property type="entry name" value="Beta-lactam_class-A"/>
</dbReference>
<dbReference type="Gene3D" id="3.40.710.10">
    <property type="entry name" value="DD-peptidase/beta-lactamase superfamily"/>
    <property type="match status" value="1"/>
</dbReference>
<comment type="similarity">
    <text evidence="2">Belongs to the class-A beta-lactamase family.</text>
</comment>
<name>A0ABS9BI85_9BACT</name>
<evidence type="ECO:0000256" key="4">
    <source>
        <dbReference type="SAM" id="SignalP"/>
    </source>
</evidence>
<dbReference type="InterPro" id="IPR045155">
    <property type="entry name" value="Beta-lactam_cat"/>
</dbReference>
<dbReference type="SUPFAM" id="SSF56601">
    <property type="entry name" value="beta-lactamase/transpeptidase-like"/>
    <property type="match status" value="1"/>
</dbReference>
<evidence type="ECO:0000259" key="5">
    <source>
        <dbReference type="Pfam" id="PF13354"/>
    </source>
</evidence>